<dbReference type="AlphaFoldDB" id="A0A3N1GWS7"/>
<dbReference type="OrthoDB" id="3827523at2"/>
<organism evidence="2 3">
    <name type="scientific">Pseudokineococcus lusitanus</name>
    <dbReference type="NCBI Taxonomy" id="763993"/>
    <lineage>
        <taxon>Bacteria</taxon>
        <taxon>Bacillati</taxon>
        <taxon>Actinomycetota</taxon>
        <taxon>Actinomycetes</taxon>
        <taxon>Kineosporiales</taxon>
        <taxon>Kineosporiaceae</taxon>
        <taxon>Pseudokineococcus</taxon>
    </lineage>
</organism>
<proteinExistence type="predicted"/>
<sequence>MKRSVLGLDRVVLVLLGLLVLAVGLVVAAWGAGLLPRVWDRSPDEVTLATATDAFAASWWPGASLAAGVVLGLLALWWLVAHRTHRSVGDLRLQGSTPADPRRVDGSAAAATAADVIAETHGVRSAGGKVVADRGHLVAELKVTVEPDADLTTVAAAADRTMGELATVLGRDDVTARVHLDVARTSRGSRRQLA</sequence>
<gene>
    <name evidence="2" type="ORF">EDC03_2519</name>
</gene>
<dbReference type="InParanoid" id="A0A3N1GWS7"/>
<accession>A0A3N1GWS7</accession>
<feature type="transmembrane region" description="Helical" evidence="1">
    <location>
        <begin position="59"/>
        <end position="80"/>
    </location>
</feature>
<reference evidence="2 3" key="1">
    <citation type="journal article" date="2015" name="Stand. Genomic Sci.">
        <title>Genomic Encyclopedia of Bacterial and Archaeal Type Strains, Phase III: the genomes of soil and plant-associated and newly described type strains.</title>
        <authorList>
            <person name="Whitman W.B."/>
            <person name="Woyke T."/>
            <person name="Klenk H.P."/>
            <person name="Zhou Y."/>
            <person name="Lilburn T.G."/>
            <person name="Beck B.J."/>
            <person name="De Vos P."/>
            <person name="Vandamme P."/>
            <person name="Eisen J.A."/>
            <person name="Garrity G."/>
            <person name="Hugenholtz P."/>
            <person name="Kyrpides N.C."/>
        </authorList>
    </citation>
    <scope>NUCLEOTIDE SEQUENCE [LARGE SCALE GENOMIC DNA]</scope>
    <source>
        <strain evidence="2 3">CECT 7306</strain>
    </source>
</reference>
<feature type="transmembrane region" description="Helical" evidence="1">
    <location>
        <begin position="12"/>
        <end position="39"/>
    </location>
</feature>
<evidence type="ECO:0000256" key="1">
    <source>
        <dbReference type="SAM" id="Phobius"/>
    </source>
</evidence>
<dbReference type="RefSeq" id="WP_123380584.1">
    <property type="nucleotide sequence ID" value="NZ_RJKN01000006.1"/>
</dbReference>
<evidence type="ECO:0000313" key="3">
    <source>
        <dbReference type="Proteomes" id="UP000276232"/>
    </source>
</evidence>
<comment type="caution">
    <text evidence="2">The sequence shown here is derived from an EMBL/GenBank/DDBJ whole genome shotgun (WGS) entry which is preliminary data.</text>
</comment>
<evidence type="ECO:0000313" key="2">
    <source>
        <dbReference type="EMBL" id="ROP34698.1"/>
    </source>
</evidence>
<protein>
    <submittedName>
        <fullName evidence="2">Uncharacterized protein</fullName>
    </submittedName>
</protein>
<dbReference type="Proteomes" id="UP000276232">
    <property type="component" value="Unassembled WGS sequence"/>
</dbReference>
<name>A0A3N1GWS7_9ACTN</name>
<dbReference type="EMBL" id="RJKN01000006">
    <property type="protein sequence ID" value="ROP34698.1"/>
    <property type="molecule type" value="Genomic_DNA"/>
</dbReference>
<keyword evidence="1" id="KW-0472">Membrane</keyword>
<keyword evidence="1" id="KW-1133">Transmembrane helix</keyword>
<keyword evidence="1" id="KW-0812">Transmembrane</keyword>
<keyword evidence="3" id="KW-1185">Reference proteome</keyword>